<dbReference type="GO" id="GO:1990281">
    <property type="term" value="C:efflux pump complex"/>
    <property type="evidence" value="ECO:0007669"/>
    <property type="project" value="TreeGrafter"/>
</dbReference>
<keyword evidence="7" id="KW-0998">Cell outer membrane</keyword>
<dbReference type="AlphaFoldDB" id="A0A4P6G980"/>
<keyword evidence="4" id="KW-1134">Transmembrane beta strand</keyword>
<proteinExistence type="inferred from homology"/>
<evidence type="ECO:0000313" key="9">
    <source>
        <dbReference type="EMBL" id="QAY86976.1"/>
    </source>
</evidence>
<evidence type="ECO:0000256" key="3">
    <source>
        <dbReference type="ARBA" id="ARBA00022448"/>
    </source>
</evidence>
<keyword evidence="6" id="KW-0472">Membrane</keyword>
<evidence type="ECO:0000256" key="4">
    <source>
        <dbReference type="ARBA" id="ARBA00022452"/>
    </source>
</evidence>
<dbReference type="InterPro" id="IPR003423">
    <property type="entry name" value="OMP_efflux"/>
</dbReference>
<organism evidence="9 10">
    <name type="scientific">Pseudomonas arsenicoxydans</name>
    <dbReference type="NCBI Taxonomy" id="702115"/>
    <lineage>
        <taxon>Bacteria</taxon>
        <taxon>Pseudomonadati</taxon>
        <taxon>Pseudomonadota</taxon>
        <taxon>Gammaproteobacteria</taxon>
        <taxon>Pseudomonadales</taxon>
        <taxon>Pseudomonadaceae</taxon>
        <taxon>Pseudomonas</taxon>
    </lineage>
</organism>
<reference evidence="9 10" key="1">
    <citation type="submission" date="2017-11" db="EMBL/GenBank/DDBJ databases">
        <title>Genome sequence of Pseudomonas arsenicoxydans ACM1.</title>
        <authorList>
            <person name="Nascimento F.X."/>
        </authorList>
    </citation>
    <scope>NUCLEOTIDE SEQUENCE [LARGE SCALE GENOMIC DNA]</scope>
    <source>
        <strain evidence="9 10">ACM1</strain>
    </source>
</reference>
<evidence type="ECO:0000256" key="7">
    <source>
        <dbReference type="ARBA" id="ARBA00023237"/>
    </source>
</evidence>
<evidence type="ECO:0000313" key="10">
    <source>
        <dbReference type="Proteomes" id="UP000291121"/>
    </source>
</evidence>
<dbReference type="GO" id="GO:0009279">
    <property type="term" value="C:cell outer membrane"/>
    <property type="evidence" value="ECO:0007669"/>
    <property type="project" value="UniProtKB-SubCell"/>
</dbReference>
<comment type="similarity">
    <text evidence="2">Belongs to the outer membrane factor (OMF) (TC 1.B.17) family.</text>
</comment>
<keyword evidence="3" id="KW-0813">Transport</keyword>
<evidence type="ECO:0000256" key="5">
    <source>
        <dbReference type="ARBA" id="ARBA00022692"/>
    </source>
</evidence>
<dbReference type="Gene3D" id="1.20.1600.10">
    <property type="entry name" value="Outer membrane efflux proteins (OEP)"/>
    <property type="match status" value="1"/>
</dbReference>
<dbReference type="PANTHER" id="PTHR30026:SF20">
    <property type="entry name" value="OUTER MEMBRANE PROTEIN TOLC"/>
    <property type="match status" value="1"/>
</dbReference>
<dbReference type="Pfam" id="PF02321">
    <property type="entry name" value="OEP"/>
    <property type="match status" value="2"/>
</dbReference>
<protein>
    <submittedName>
        <fullName evidence="9">Channel protein TolC</fullName>
    </submittedName>
</protein>
<gene>
    <name evidence="9" type="ORF">CUN61_24865</name>
</gene>
<dbReference type="PANTHER" id="PTHR30026">
    <property type="entry name" value="OUTER MEMBRANE PROTEIN TOLC"/>
    <property type="match status" value="1"/>
</dbReference>
<dbReference type="InterPro" id="IPR051906">
    <property type="entry name" value="TolC-like"/>
</dbReference>
<keyword evidence="8" id="KW-0175">Coiled coil</keyword>
<dbReference type="RefSeq" id="WP_208668985.1">
    <property type="nucleotide sequence ID" value="NZ_CP024767.1"/>
</dbReference>
<evidence type="ECO:0000256" key="1">
    <source>
        <dbReference type="ARBA" id="ARBA00004442"/>
    </source>
</evidence>
<dbReference type="EMBL" id="CP024767">
    <property type="protein sequence ID" value="QAY86976.1"/>
    <property type="molecule type" value="Genomic_DNA"/>
</dbReference>
<feature type="coiled-coil region" evidence="8">
    <location>
        <begin position="154"/>
        <end position="205"/>
    </location>
</feature>
<dbReference type="SUPFAM" id="SSF56954">
    <property type="entry name" value="Outer membrane efflux proteins (OEP)"/>
    <property type="match status" value="1"/>
</dbReference>
<evidence type="ECO:0000256" key="2">
    <source>
        <dbReference type="ARBA" id="ARBA00007613"/>
    </source>
</evidence>
<comment type="subcellular location">
    <subcellularLocation>
        <location evidence="1">Cell outer membrane</location>
    </subcellularLocation>
</comment>
<dbReference type="InterPro" id="IPR010130">
    <property type="entry name" value="T1SS_OMP_TolC"/>
</dbReference>
<sequence>MNSGRRFIGLLVLLCLVRPVSALDLRQSWELMQAQGPTYLSAGHERDAALENRAIGQSGLLPKIGITAFDNHIDGTQRQPDFFGNNHTNDLNYASRGATLQLRQPLFNKQKTAEYRQGKYQAEYGTAVFDGKAQDAAVKLAGRYFDVLLAHETVELAKAKLNSFNEQVASTQRRKQLGDGTITDVDEAVARRDLAQAELIEAEDNLVVALRLLQEYLGQAPDDIATLQDTFPTPPLQPDNLQAWIIRAGTDSPSIRARRLNVNTADEEVAKAKAGHWPTLDLVLGYTAADSETLSTQNQRNRYTSAGVELNIPLYSGGYVSARARQSVATRNQAEEDLNATRDEIISGTTREFRGVQSGEARIHALEKAVKSSERSLDSSKKGFLAGTSTNVDILNAQEQIYTARRDLFEAKLRYLLAKLRLAANVGALGDDDIASANAYLGPRLSLSF</sequence>
<dbReference type="NCBIfam" id="TIGR01844">
    <property type="entry name" value="type_I_sec_TolC"/>
    <property type="match status" value="1"/>
</dbReference>
<accession>A0A4P6G980</accession>
<evidence type="ECO:0000256" key="6">
    <source>
        <dbReference type="ARBA" id="ARBA00023136"/>
    </source>
</evidence>
<keyword evidence="5" id="KW-0812">Transmembrane</keyword>
<name>A0A4P6G980_9PSED</name>
<evidence type="ECO:0000256" key="8">
    <source>
        <dbReference type="SAM" id="Coils"/>
    </source>
</evidence>
<dbReference type="Proteomes" id="UP000291121">
    <property type="component" value="Chromosome"/>
</dbReference>
<keyword evidence="10" id="KW-1185">Reference proteome</keyword>
<dbReference type="GO" id="GO:0015562">
    <property type="term" value="F:efflux transmembrane transporter activity"/>
    <property type="evidence" value="ECO:0007669"/>
    <property type="project" value="InterPro"/>
</dbReference>
<dbReference type="GO" id="GO:0015288">
    <property type="term" value="F:porin activity"/>
    <property type="evidence" value="ECO:0007669"/>
    <property type="project" value="TreeGrafter"/>
</dbReference>